<keyword evidence="3" id="KW-0004">4Fe-4S</keyword>
<dbReference type="InterPro" id="IPR041957">
    <property type="entry name" value="CT_Nitrate-R-NapA-like"/>
</dbReference>
<organism evidence="10 11">
    <name type="scientific">Candidatus Synechococcus spongiarum 142</name>
    <dbReference type="NCBI Taxonomy" id="1608213"/>
    <lineage>
        <taxon>Bacteria</taxon>
        <taxon>Bacillati</taxon>
        <taxon>Cyanobacteriota</taxon>
        <taxon>Cyanophyceae</taxon>
        <taxon>Synechococcales</taxon>
        <taxon>Synechococcaceae</taxon>
        <taxon>Synechococcus</taxon>
    </lineage>
</organism>
<dbReference type="InterPro" id="IPR050123">
    <property type="entry name" value="Prok_molybdopt-oxidoreductase"/>
</dbReference>
<keyword evidence="5" id="KW-0479">Metal-binding</keyword>
<proteinExistence type="predicted"/>
<comment type="cofactor">
    <cofactor evidence="1">
        <name>Mo-bis(molybdopterin guanine dinucleotide)</name>
        <dbReference type="ChEBI" id="CHEBI:60539"/>
    </cofactor>
</comment>
<dbReference type="Proteomes" id="UP000035054">
    <property type="component" value="Unassembled WGS sequence"/>
</dbReference>
<dbReference type="CDD" id="cd02791">
    <property type="entry name" value="MopB_CT_Nitrate-R-NapA-like"/>
    <property type="match status" value="1"/>
</dbReference>
<gene>
    <name evidence="10" type="ORF">TH68_09435</name>
</gene>
<dbReference type="FunFam" id="2.40.40.20:FF:000005">
    <property type="entry name" value="Periplasmic nitrate reductase"/>
    <property type="match status" value="1"/>
</dbReference>
<keyword evidence="4" id="KW-0500">Molybdenum</keyword>
<evidence type="ECO:0000313" key="11">
    <source>
        <dbReference type="Proteomes" id="UP000035054"/>
    </source>
</evidence>
<dbReference type="AlphaFoldDB" id="A0A6N3X2A2"/>
<protein>
    <recommendedName>
        <fullName evidence="9">Molybdopterin dinucleotide-binding domain-containing protein</fullName>
    </recommendedName>
</protein>
<keyword evidence="8" id="KW-0411">Iron-sulfur</keyword>
<dbReference type="GO" id="GO:0016020">
    <property type="term" value="C:membrane"/>
    <property type="evidence" value="ECO:0007669"/>
    <property type="project" value="TreeGrafter"/>
</dbReference>
<evidence type="ECO:0000256" key="1">
    <source>
        <dbReference type="ARBA" id="ARBA00001942"/>
    </source>
</evidence>
<dbReference type="Pfam" id="PF01568">
    <property type="entry name" value="Molydop_binding"/>
    <property type="match status" value="1"/>
</dbReference>
<dbReference type="GO" id="GO:0046872">
    <property type="term" value="F:metal ion binding"/>
    <property type="evidence" value="ECO:0007669"/>
    <property type="project" value="UniProtKB-KW"/>
</dbReference>
<evidence type="ECO:0000256" key="7">
    <source>
        <dbReference type="ARBA" id="ARBA00023004"/>
    </source>
</evidence>
<accession>A0A6N3X2A2</accession>
<evidence type="ECO:0000256" key="2">
    <source>
        <dbReference type="ARBA" id="ARBA00001966"/>
    </source>
</evidence>
<evidence type="ECO:0000256" key="4">
    <source>
        <dbReference type="ARBA" id="ARBA00022505"/>
    </source>
</evidence>
<dbReference type="Gene3D" id="2.40.40.20">
    <property type="match status" value="1"/>
</dbReference>
<dbReference type="PANTHER" id="PTHR43105:SF9">
    <property type="entry name" value="NADPH-FE(3+) OXIDOREDUCTASE SUBUNIT ALPHA"/>
    <property type="match status" value="1"/>
</dbReference>
<keyword evidence="6" id="KW-0560">Oxidoreductase</keyword>
<dbReference type="GO" id="GO:0043546">
    <property type="term" value="F:molybdopterin cofactor binding"/>
    <property type="evidence" value="ECO:0007669"/>
    <property type="project" value="InterPro"/>
</dbReference>
<dbReference type="GO" id="GO:0016491">
    <property type="term" value="F:oxidoreductase activity"/>
    <property type="evidence" value="ECO:0007669"/>
    <property type="project" value="UniProtKB-KW"/>
</dbReference>
<sequence>MDQPQGLAEPPNRTFPLVLTTGRYLGHWHTMTRTGQLERLRRMHPEPLLEVNPVDAAVAGLVDGAVARIRSRRGQVMARVSIRDQIRPGTVFLPMHWGTSQDNACEVNDLMHALGCPISQQPELKAAAVHLAPEG</sequence>
<evidence type="ECO:0000256" key="8">
    <source>
        <dbReference type="ARBA" id="ARBA00023014"/>
    </source>
</evidence>
<dbReference type="InterPro" id="IPR009010">
    <property type="entry name" value="Asp_de-COase-like_dom_sf"/>
</dbReference>
<keyword evidence="7" id="KW-0408">Iron</keyword>
<dbReference type="SUPFAM" id="SSF50692">
    <property type="entry name" value="ADC-like"/>
    <property type="match status" value="1"/>
</dbReference>
<evidence type="ECO:0000313" key="10">
    <source>
        <dbReference type="EMBL" id="KKZ11058.1"/>
    </source>
</evidence>
<evidence type="ECO:0000256" key="3">
    <source>
        <dbReference type="ARBA" id="ARBA00022485"/>
    </source>
</evidence>
<evidence type="ECO:0000259" key="9">
    <source>
        <dbReference type="Pfam" id="PF01568"/>
    </source>
</evidence>
<reference evidence="10 11" key="1">
    <citation type="submission" date="2015-01" db="EMBL/GenBank/DDBJ databases">
        <title>Lifestyle Evolution in Cyanobacterial Symbionts of Sponges.</title>
        <authorList>
            <person name="Burgsdorf I."/>
            <person name="Slaby B.M."/>
            <person name="Handley K.M."/>
            <person name="Haber M."/>
            <person name="Blom J."/>
            <person name="Marshall C.W."/>
            <person name="Gilbert J.A."/>
            <person name="Hentschel U."/>
            <person name="Steindler L."/>
        </authorList>
    </citation>
    <scope>NUCLEOTIDE SEQUENCE [LARGE SCALE GENOMIC DNA]</scope>
    <source>
        <strain evidence="10">142</strain>
    </source>
</reference>
<name>A0A6N3X2A2_9SYNE</name>
<dbReference type="InterPro" id="IPR006657">
    <property type="entry name" value="MoPterin_dinucl-bd_dom"/>
</dbReference>
<feature type="domain" description="Molybdopterin dinucleotide-binding" evidence="9">
    <location>
        <begin position="17"/>
        <end position="127"/>
    </location>
</feature>
<dbReference type="EMBL" id="JXUO01000293">
    <property type="protein sequence ID" value="KKZ11058.1"/>
    <property type="molecule type" value="Genomic_DNA"/>
</dbReference>
<comment type="caution">
    <text evidence="10">The sequence shown here is derived from an EMBL/GenBank/DDBJ whole genome shotgun (WGS) entry which is preliminary data.</text>
</comment>
<evidence type="ECO:0000256" key="5">
    <source>
        <dbReference type="ARBA" id="ARBA00022723"/>
    </source>
</evidence>
<dbReference type="GO" id="GO:0051539">
    <property type="term" value="F:4 iron, 4 sulfur cluster binding"/>
    <property type="evidence" value="ECO:0007669"/>
    <property type="project" value="UniProtKB-KW"/>
</dbReference>
<evidence type="ECO:0000256" key="6">
    <source>
        <dbReference type="ARBA" id="ARBA00023002"/>
    </source>
</evidence>
<dbReference type="PANTHER" id="PTHR43105">
    <property type="entry name" value="RESPIRATORY NITRATE REDUCTASE"/>
    <property type="match status" value="1"/>
</dbReference>
<comment type="cofactor">
    <cofactor evidence="2">
        <name>[4Fe-4S] cluster</name>
        <dbReference type="ChEBI" id="CHEBI:49883"/>
    </cofactor>
</comment>